<name>A0ACC7P429_9BACL</name>
<proteinExistence type="predicted"/>
<reference evidence="1" key="1">
    <citation type="submission" date="2024-12" db="EMBL/GenBank/DDBJ databases">
        <authorList>
            <person name="Wu N."/>
        </authorList>
    </citation>
    <scope>NUCLEOTIDE SEQUENCE</scope>
    <source>
        <strain evidence="1">P15</strain>
    </source>
</reference>
<comment type="caution">
    <text evidence="1">The sequence shown here is derived from an EMBL/GenBank/DDBJ whole genome shotgun (WGS) entry which is preliminary data.</text>
</comment>
<evidence type="ECO:0000313" key="2">
    <source>
        <dbReference type="Proteomes" id="UP001631969"/>
    </source>
</evidence>
<dbReference type="Proteomes" id="UP001631969">
    <property type="component" value="Unassembled WGS sequence"/>
</dbReference>
<keyword evidence="2" id="KW-1185">Reference proteome</keyword>
<sequence length="439" mass="46681">MFKKTVGVILSAGLVMAPITACSSNSDSASSPAASGAASPASSASTAPSTSSTAGAELQPEKGAVLTLWEDKEAKQWATEVAAAFKAKYNVEVKIEEVPAPDQAGRLTTDGPAGTGGDVVLFPQDKLGDAASAGLLLPNDVFAKDVTARSQKNAIEASTYKGTLYGYPKSVETYALFYNKDLVPNPPKTWDEVIAFAKIFNDEKARKYAIMWEVKTLYYDYAFMAPYGAYVFGGKGTDSNDIGLNNSGAVKGLTFMQSLRSILPPKVADLTFDIKTQLFADGKLAMNIDGPWSIGSFKDKINLGVAPLPDLPEGKKSVSFSGVRSYYVNTYTKYPKAARLLANFLTSKENQLSCYQKTGILPANQEVANDSAVKADALSSAFLTQFASSEIMPSIPAMASVWAPMEGAVTSIWDTNADVKSTLDSAAKTIKEQITSGKK</sequence>
<evidence type="ECO:0000313" key="1">
    <source>
        <dbReference type="EMBL" id="MFM9330999.1"/>
    </source>
</evidence>
<gene>
    <name evidence="1" type="ORF">ACI1P1_22155</name>
</gene>
<dbReference type="EMBL" id="JBJURJ010000016">
    <property type="protein sequence ID" value="MFM9330999.1"/>
    <property type="molecule type" value="Genomic_DNA"/>
</dbReference>
<accession>A0ACC7P429</accession>
<protein>
    <submittedName>
        <fullName evidence="1">Extracellular solute-binding protein</fullName>
    </submittedName>
</protein>
<organism evidence="1 2">
    <name type="scientific">Paenibacillus mesotrionivorans</name>
    <dbReference type="NCBI Taxonomy" id="3160968"/>
    <lineage>
        <taxon>Bacteria</taxon>
        <taxon>Bacillati</taxon>
        <taxon>Bacillota</taxon>
        <taxon>Bacilli</taxon>
        <taxon>Bacillales</taxon>
        <taxon>Paenibacillaceae</taxon>
        <taxon>Paenibacillus</taxon>
    </lineage>
</organism>